<dbReference type="InterPro" id="IPR051081">
    <property type="entry name" value="HTH_MetalResp_TranReg"/>
</dbReference>
<evidence type="ECO:0000256" key="2">
    <source>
        <dbReference type="ARBA" id="ARBA00023125"/>
    </source>
</evidence>
<dbReference type="CDD" id="cd00090">
    <property type="entry name" value="HTH_ARSR"/>
    <property type="match status" value="1"/>
</dbReference>
<keyword evidence="6" id="KW-1185">Reference proteome</keyword>
<gene>
    <name evidence="5" type="ORF">LX16_3733</name>
</gene>
<dbReference type="GO" id="GO:0003677">
    <property type="term" value="F:DNA binding"/>
    <property type="evidence" value="ECO:0007669"/>
    <property type="project" value="UniProtKB-KW"/>
</dbReference>
<dbReference type="Pfam" id="PF12840">
    <property type="entry name" value="HTH_20"/>
    <property type="match status" value="1"/>
</dbReference>
<keyword evidence="1" id="KW-0805">Transcription regulation</keyword>
<dbReference type="AlphaFoldDB" id="A0A562V4Z5"/>
<dbReference type="Proteomes" id="UP000321617">
    <property type="component" value="Unassembled WGS sequence"/>
</dbReference>
<feature type="domain" description="HTH arsR-type" evidence="4">
    <location>
        <begin position="3"/>
        <end position="97"/>
    </location>
</feature>
<dbReference type="Gene3D" id="1.10.10.10">
    <property type="entry name" value="Winged helix-like DNA-binding domain superfamily/Winged helix DNA-binding domain"/>
    <property type="match status" value="1"/>
</dbReference>
<dbReference type="EMBL" id="VLLL01000006">
    <property type="protein sequence ID" value="TWJ12966.1"/>
    <property type="molecule type" value="Genomic_DNA"/>
</dbReference>
<evidence type="ECO:0000256" key="1">
    <source>
        <dbReference type="ARBA" id="ARBA00023015"/>
    </source>
</evidence>
<evidence type="ECO:0000259" key="4">
    <source>
        <dbReference type="PROSITE" id="PS50987"/>
    </source>
</evidence>
<dbReference type="GO" id="GO:0003700">
    <property type="term" value="F:DNA-binding transcription factor activity"/>
    <property type="evidence" value="ECO:0007669"/>
    <property type="project" value="InterPro"/>
</dbReference>
<evidence type="ECO:0000256" key="3">
    <source>
        <dbReference type="ARBA" id="ARBA00023163"/>
    </source>
</evidence>
<dbReference type="SUPFAM" id="SSF46785">
    <property type="entry name" value="Winged helix' DNA-binding domain"/>
    <property type="match status" value="1"/>
</dbReference>
<proteinExistence type="predicted"/>
<dbReference type="PANTHER" id="PTHR33154">
    <property type="entry name" value="TRANSCRIPTIONAL REGULATOR, ARSR FAMILY"/>
    <property type="match status" value="1"/>
</dbReference>
<dbReference type="PANTHER" id="PTHR33154:SF33">
    <property type="entry name" value="TRANSCRIPTIONAL REPRESSOR SDPR"/>
    <property type="match status" value="1"/>
</dbReference>
<dbReference type="InterPro" id="IPR036390">
    <property type="entry name" value="WH_DNA-bd_sf"/>
</dbReference>
<dbReference type="OrthoDB" id="7945987at2"/>
<dbReference type="SMART" id="SM00418">
    <property type="entry name" value="HTH_ARSR"/>
    <property type="match status" value="1"/>
</dbReference>
<dbReference type="InterPro" id="IPR036388">
    <property type="entry name" value="WH-like_DNA-bd_sf"/>
</dbReference>
<dbReference type="InterPro" id="IPR001845">
    <property type="entry name" value="HTH_ArsR_DNA-bd_dom"/>
</dbReference>
<accession>A0A562V4Z5</accession>
<dbReference type="RefSeq" id="WP_147140491.1">
    <property type="nucleotide sequence ID" value="NZ_BAABIJ010000002.1"/>
</dbReference>
<keyword evidence="2" id="KW-0238">DNA-binding</keyword>
<evidence type="ECO:0000313" key="5">
    <source>
        <dbReference type="EMBL" id="TWJ12966.1"/>
    </source>
</evidence>
<sequence length="176" mass="19141">MSDDETVPTADAAQYKALAHPLRQRILSVLDDREATAGQLARMLDTLKGNIAHHLGILERAGLVAVARTASVRGGTTRYYHRPQRNHHIPRATAEADPAGVASLMRGVADEMAATPAAPEFLGIRHVRLTREQLDRLREVLLHLAGPDDLPDAGPGHDRYGIALTVYPSPETEIPE</sequence>
<dbReference type="PROSITE" id="PS50987">
    <property type="entry name" value="HTH_ARSR_2"/>
    <property type="match status" value="1"/>
</dbReference>
<comment type="caution">
    <text evidence="5">The sequence shown here is derived from an EMBL/GenBank/DDBJ whole genome shotgun (WGS) entry which is preliminary data.</text>
</comment>
<organism evidence="5 6">
    <name type="scientific">Stackebrandtia albiflava</name>
    <dbReference type="NCBI Taxonomy" id="406432"/>
    <lineage>
        <taxon>Bacteria</taxon>
        <taxon>Bacillati</taxon>
        <taxon>Actinomycetota</taxon>
        <taxon>Actinomycetes</taxon>
        <taxon>Glycomycetales</taxon>
        <taxon>Glycomycetaceae</taxon>
        <taxon>Stackebrandtia</taxon>
    </lineage>
</organism>
<name>A0A562V4Z5_9ACTN</name>
<protein>
    <submittedName>
        <fullName evidence="5">Helix-turn-helix protein</fullName>
    </submittedName>
</protein>
<reference evidence="5 6" key="1">
    <citation type="journal article" date="2013" name="Stand. Genomic Sci.">
        <title>Genomic Encyclopedia of Type Strains, Phase I: The one thousand microbial genomes (KMG-I) project.</title>
        <authorList>
            <person name="Kyrpides N.C."/>
            <person name="Woyke T."/>
            <person name="Eisen J.A."/>
            <person name="Garrity G."/>
            <person name="Lilburn T.G."/>
            <person name="Beck B.J."/>
            <person name="Whitman W.B."/>
            <person name="Hugenholtz P."/>
            <person name="Klenk H.P."/>
        </authorList>
    </citation>
    <scope>NUCLEOTIDE SEQUENCE [LARGE SCALE GENOMIC DNA]</scope>
    <source>
        <strain evidence="5 6">DSM 45044</strain>
    </source>
</reference>
<dbReference type="InterPro" id="IPR011991">
    <property type="entry name" value="ArsR-like_HTH"/>
</dbReference>
<evidence type="ECO:0000313" key="6">
    <source>
        <dbReference type="Proteomes" id="UP000321617"/>
    </source>
</evidence>
<keyword evidence="3" id="KW-0804">Transcription</keyword>